<dbReference type="SMART" id="SM00014">
    <property type="entry name" value="acidPPc"/>
    <property type="match status" value="1"/>
</dbReference>
<dbReference type="Gene3D" id="1.20.144.10">
    <property type="entry name" value="Phosphatidic acid phosphatase type 2/haloperoxidase"/>
    <property type="match status" value="2"/>
</dbReference>
<protein>
    <recommendedName>
        <fullName evidence="2">Phosphatidic acid phosphatase type 2/haloperoxidase domain-containing protein</fullName>
    </recommendedName>
</protein>
<feature type="transmembrane region" description="Helical" evidence="1">
    <location>
        <begin position="7"/>
        <end position="26"/>
    </location>
</feature>
<dbReference type="RefSeq" id="WP_344656057.1">
    <property type="nucleotide sequence ID" value="NZ_BAAAQM010000005.1"/>
</dbReference>
<feature type="transmembrane region" description="Helical" evidence="1">
    <location>
        <begin position="155"/>
        <end position="175"/>
    </location>
</feature>
<evidence type="ECO:0000313" key="4">
    <source>
        <dbReference type="Proteomes" id="UP001499854"/>
    </source>
</evidence>
<organism evidence="3 4">
    <name type="scientific">Catenulispora subtropica</name>
    <dbReference type="NCBI Taxonomy" id="450798"/>
    <lineage>
        <taxon>Bacteria</taxon>
        <taxon>Bacillati</taxon>
        <taxon>Actinomycetota</taxon>
        <taxon>Actinomycetes</taxon>
        <taxon>Catenulisporales</taxon>
        <taxon>Catenulisporaceae</taxon>
        <taxon>Catenulispora</taxon>
    </lineage>
</organism>
<name>A0ABP5C737_9ACTN</name>
<gene>
    <name evidence="3" type="ORF">GCM10009838_13560</name>
</gene>
<keyword evidence="4" id="KW-1185">Reference proteome</keyword>
<evidence type="ECO:0000313" key="3">
    <source>
        <dbReference type="EMBL" id="GAA1958706.1"/>
    </source>
</evidence>
<evidence type="ECO:0000259" key="2">
    <source>
        <dbReference type="SMART" id="SM00014"/>
    </source>
</evidence>
<dbReference type="InterPro" id="IPR036938">
    <property type="entry name" value="PAP2/HPO_sf"/>
</dbReference>
<keyword evidence="1" id="KW-0472">Membrane</keyword>
<feature type="transmembrane region" description="Helical" evidence="1">
    <location>
        <begin position="181"/>
        <end position="205"/>
    </location>
</feature>
<reference evidence="4" key="1">
    <citation type="journal article" date="2019" name="Int. J. Syst. Evol. Microbiol.">
        <title>The Global Catalogue of Microorganisms (GCM) 10K type strain sequencing project: providing services to taxonomists for standard genome sequencing and annotation.</title>
        <authorList>
            <consortium name="The Broad Institute Genomics Platform"/>
            <consortium name="The Broad Institute Genome Sequencing Center for Infectious Disease"/>
            <person name="Wu L."/>
            <person name="Ma J."/>
        </authorList>
    </citation>
    <scope>NUCLEOTIDE SEQUENCE [LARGE SCALE GENOMIC DNA]</scope>
    <source>
        <strain evidence="4">JCM 16013</strain>
    </source>
</reference>
<dbReference type="Pfam" id="PF01569">
    <property type="entry name" value="PAP2"/>
    <property type="match status" value="1"/>
</dbReference>
<dbReference type="SUPFAM" id="SSF48317">
    <property type="entry name" value="Acid phosphatase/Vanadium-dependent haloperoxidase"/>
    <property type="match status" value="1"/>
</dbReference>
<keyword evidence="1" id="KW-1133">Transmembrane helix</keyword>
<comment type="caution">
    <text evidence="3">The sequence shown here is derived from an EMBL/GenBank/DDBJ whole genome shotgun (WGS) entry which is preliminary data.</text>
</comment>
<dbReference type="EMBL" id="BAAAQM010000005">
    <property type="protein sequence ID" value="GAA1958706.1"/>
    <property type="molecule type" value="Genomic_DNA"/>
</dbReference>
<accession>A0ABP5C737</accession>
<feature type="domain" description="Phosphatidic acid phosphatase type 2/haloperoxidase" evidence="2">
    <location>
        <begin position="85"/>
        <end position="196"/>
    </location>
</feature>
<feature type="transmembrane region" description="Helical" evidence="1">
    <location>
        <begin position="127"/>
        <end position="148"/>
    </location>
</feature>
<dbReference type="PANTHER" id="PTHR14969">
    <property type="entry name" value="SPHINGOSINE-1-PHOSPHATE PHOSPHOHYDROLASE"/>
    <property type="match status" value="1"/>
</dbReference>
<dbReference type="CDD" id="cd03392">
    <property type="entry name" value="PAP2_like_2"/>
    <property type="match status" value="1"/>
</dbReference>
<sequence length="239" mass="25447">MPKVRHWFVIPLALFTTAVVIGLVAVHTSATRGTELAWNARIQELRTGWLNRAMLDVANLASPIAGLVVLTLLAAFFLGRRDPVQAVATFLVVAVGWTSSEVAKVIVARNRPPVADSLAPETGSNSFPSGHTAFAVSLAIAICLLAAGTRWFRPAVVLGALWTLLIGFSRLYIGAHYPLDVLGSVVVSSAAIIFLTGLWHGWIVGNLHRVPLLARFGPVPGPATVPVPETMPVTGEGRR</sequence>
<keyword evidence="1" id="KW-0812">Transmembrane</keyword>
<dbReference type="PANTHER" id="PTHR14969:SF13">
    <property type="entry name" value="AT30094P"/>
    <property type="match status" value="1"/>
</dbReference>
<dbReference type="Proteomes" id="UP001499854">
    <property type="component" value="Unassembled WGS sequence"/>
</dbReference>
<evidence type="ECO:0000256" key="1">
    <source>
        <dbReference type="SAM" id="Phobius"/>
    </source>
</evidence>
<dbReference type="InterPro" id="IPR000326">
    <property type="entry name" value="PAP2/HPO"/>
</dbReference>
<feature type="transmembrane region" description="Helical" evidence="1">
    <location>
        <begin position="60"/>
        <end position="79"/>
    </location>
</feature>
<proteinExistence type="predicted"/>
<feature type="transmembrane region" description="Helical" evidence="1">
    <location>
        <begin position="86"/>
        <end position="107"/>
    </location>
</feature>